<dbReference type="Pfam" id="PF20469">
    <property type="entry name" value="OLD-like_TOPRIM"/>
    <property type="match status" value="1"/>
</dbReference>
<comment type="caution">
    <text evidence="3">The sequence shown here is derived from an EMBL/GenBank/DDBJ whole genome shotgun (WGS) entry which is preliminary data.</text>
</comment>
<keyword evidence="3" id="KW-0255">Endonuclease</keyword>
<dbReference type="GO" id="GO:0004519">
    <property type="term" value="F:endonuclease activity"/>
    <property type="evidence" value="ECO:0007669"/>
    <property type="project" value="UniProtKB-KW"/>
</dbReference>
<dbReference type="InterPro" id="IPR041685">
    <property type="entry name" value="AAA_GajA/Old/RecF-like"/>
</dbReference>
<accession>A0A2M7GBP5</accession>
<keyword evidence="3" id="KW-0540">Nuclease</keyword>
<evidence type="ECO:0000259" key="1">
    <source>
        <dbReference type="Pfam" id="PF13175"/>
    </source>
</evidence>
<dbReference type="SUPFAM" id="SSF52540">
    <property type="entry name" value="P-loop containing nucleoside triphosphate hydrolases"/>
    <property type="match status" value="1"/>
</dbReference>
<dbReference type="PANTHER" id="PTHR43581:SF4">
    <property type="entry name" value="ATP_GTP PHOSPHATASE"/>
    <property type="match status" value="1"/>
</dbReference>
<dbReference type="InterPro" id="IPR027417">
    <property type="entry name" value="P-loop_NTPase"/>
</dbReference>
<evidence type="ECO:0000313" key="4">
    <source>
        <dbReference type="Proteomes" id="UP000231019"/>
    </source>
</evidence>
<organism evidence="3 4">
    <name type="scientific">bacterium (Candidatus Blackallbacteria) CG17_big_fil_post_rev_8_21_14_2_50_48_46</name>
    <dbReference type="NCBI Taxonomy" id="2014261"/>
    <lineage>
        <taxon>Bacteria</taxon>
        <taxon>Candidatus Blackallbacteria</taxon>
    </lineage>
</organism>
<feature type="domain" description="OLD protein-like TOPRIM" evidence="2">
    <location>
        <begin position="391"/>
        <end position="456"/>
    </location>
</feature>
<evidence type="ECO:0000259" key="2">
    <source>
        <dbReference type="Pfam" id="PF20469"/>
    </source>
</evidence>
<dbReference type="PANTHER" id="PTHR43581">
    <property type="entry name" value="ATP/GTP PHOSPHATASE"/>
    <property type="match status" value="1"/>
</dbReference>
<dbReference type="Pfam" id="PF13175">
    <property type="entry name" value="AAA_15"/>
    <property type="match status" value="1"/>
</dbReference>
<evidence type="ECO:0000313" key="3">
    <source>
        <dbReference type="EMBL" id="PIW19603.1"/>
    </source>
</evidence>
<dbReference type="Gene3D" id="3.40.50.300">
    <property type="entry name" value="P-loop containing nucleotide triphosphate hydrolases"/>
    <property type="match status" value="1"/>
</dbReference>
<protein>
    <submittedName>
        <fullName evidence="3">ATP-dependent endonuclease</fullName>
    </submittedName>
</protein>
<sequence length="610" mass="69999">MNIIISTIRISGFRGINNLEVNFSKTTLLVGQNNSGKTSVLKALQLALSDYSRYLTTDDFYINPRGHRSQEIIIDTKISPTLKNEEGFFEFEEEWLAEFGDKTKADLNNNQFICIRTRVNQNNLRTGFETSRFSLNKWPLFENWLIEDLNETPMTNRINGIDLISIDAQRDIHQDLKERSSFMHKLLANVKYSDQDISEIESLIQRANDEAIQRSTHLQKLKEQLDGLNNSFQGFGSTDITPFPKKIRDLSKNFTIHFGESNTNLFSMEYHGMGTRSWASMLAVKAFASLVAQKHAEEFTPFFPVMIAEEPEAHLHPSAQKTIYSQLNNSDGQVLISTHSPYVVAMASLRDLVYLNKINDKIEAKRIPRFEDLDDERRLYREILQSRGEIIFARKIVLCEGETEAQALPLLFKKYFEKEPFELGINFIGVGGSGARYLPFLYLSKYFSIPIYIFSDGEPLVLTKLESVYKQVFEVESIADCQNIIILENNDFEGYLLSSGYLEVIVDAIKGLFGDTYIENWMTRRQGTIKLKEKQQHNICKECNQPKLNIILRDYKLEEGYLMAIHEILDANKTSCAPAIAERLCLLDNNRLPSKIIELFDKIGREGVTS</sequence>
<dbReference type="InterPro" id="IPR051396">
    <property type="entry name" value="Bact_Antivir_Def_Nuclease"/>
</dbReference>
<dbReference type="EMBL" id="PFFQ01000003">
    <property type="protein sequence ID" value="PIW19603.1"/>
    <property type="molecule type" value="Genomic_DNA"/>
</dbReference>
<proteinExistence type="predicted"/>
<dbReference type="CDD" id="cd01026">
    <property type="entry name" value="TOPRIM_OLD"/>
    <property type="match status" value="1"/>
</dbReference>
<gene>
    <name evidence="3" type="ORF">COW36_00205</name>
</gene>
<reference evidence="3 4" key="1">
    <citation type="submission" date="2017-09" db="EMBL/GenBank/DDBJ databases">
        <title>Depth-based differentiation of microbial function through sediment-hosted aquifers and enrichment of novel symbionts in the deep terrestrial subsurface.</title>
        <authorList>
            <person name="Probst A.J."/>
            <person name="Ladd B."/>
            <person name="Jarett J.K."/>
            <person name="Geller-Mcgrath D.E."/>
            <person name="Sieber C.M."/>
            <person name="Emerson J.B."/>
            <person name="Anantharaman K."/>
            <person name="Thomas B.C."/>
            <person name="Malmstrom R."/>
            <person name="Stieglmeier M."/>
            <person name="Klingl A."/>
            <person name="Woyke T."/>
            <person name="Ryan C.M."/>
            <person name="Banfield J.F."/>
        </authorList>
    </citation>
    <scope>NUCLEOTIDE SEQUENCE [LARGE SCALE GENOMIC DNA]</scope>
    <source>
        <strain evidence="3">CG17_big_fil_post_rev_8_21_14_2_50_48_46</strain>
    </source>
</reference>
<dbReference type="InterPro" id="IPR034139">
    <property type="entry name" value="TOPRIM_OLD"/>
</dbReference>
<dbReference type="AlphaFoldDB" id="A0A2M7GBP5"/>
<feature type="domain" description="Endonuclease GajA/Old nuclease/RecF-like AAA" evidence="1">
    <location>
        <begin position="5"/>
        <end position="344"/>
    </location>
</feature>
<dbReference type="Proteomes" id="UP000231019">
    <property type="component" value="Unassembled WGS sequence"/>
</dbReference>
<name>A0A2M7GBP5_9BACT</name>
<keyword evidence="3" id="KW-0378">Hydrolase</keyword>